<evidence type="ECO:0000256" key="1">
    <source>
        <dbReference type="SAM" id="SignalP"/>
    </source>
</evidence>
<dbReference type="Proteomes" id="UP001175226">
    <property type="component" value="Unassembled WGS sequence"/>
</dbReference>
<evidence type="ECO:0000313" key="2">
    <source>
        <dbReference type="EMBL" id="KAK0421777.1"/>
    </source>
</evidence>
<evidence type="ECO:0000313" key="3">
    <source>
        <dbReference type="Proteomes" id="UP001175226"/>
    </source>
</evidence>
<feature type="non-terminal residue" evidence="2">
    <location>
        <position position="1"/>
    </location>
</feature>
<dbReference type="EMBL" id="JAUEPT010000310">
    <property type="protein sequence ID" value="KAK0421777.1"/>
    <property type="molecule type" value="Genomic_DNA"/>
</dbReference>
<proteinExistence type="predicted"/>
<feature type="signal peptide" evidence="1">
    <location>
        <begin position="1"/>
        <end position="21"/>
    </location>
</feature>
<organism evidence="2 3">
    <name type="scientific">Armillaria borealis</name>
    <dbReference type="NCBI Taxonomy" id="47425"/>
    <lineage>
        <taxon>Eukaryota</taxon>
        <taxon>Fungi</taxon>
        <taxon>Dikarya</taxon>
        <taxon>Basidiomycota</taxon>
        <taxon>Agaricomycotina</taxon>
        <taxon>Agaricomycetes</taxon>
        <taxon>Agaricomycetidae</taxon>
        <taxon>Agaricales</taxon>
        <taxon>Marasmiineae</taxon>
        <taxon>Physalacriaceae</taxon>
        <taxon>Armillaria</taxon>
    </lineage>
</organism>
<gene>
    <name evidence="2" type="ORF">EV421DRAFT_1724247</name>
</gene>
<accession>A0AA39ICB3</accession>
<name>A0AA39ICB3_9AGAR</name>
<dbReference type="AlphaFoldDB" id="A0AA39ICB3"/>
<keyword evidence="1" id="KW-0732">Signal</keyword>
<keyword evidence="3" id="KW-1185">Reference proteome</keyword>
<protein>
    <submittedName>
        <fullName evidence="2">Uncharacterized protein</fullName>
    </submittedName>
</protein>
<sequence length="70" mass="8124">VLTQWTAHYLAFRRLLDLCQSLVVLIAEDDMAKATLQERKLVTGDAKSWHKAEEMLAIMRDPAFWHALAW</sequence>
<comment type="caution">
    <text evidence="2">The sequence shown here is derived from an EMBL/GenBank/DDBJ whole genome shotgun (WGS) entry which is preliminary data.</text>
</comment>
<reference evidence="2" key="1">
    <citation type="submission" date="2023-06" db="EMBL/GenBank/DDBJ databases">
        <authorList>
            <consortium name="Lawrence Berkeley National Laboratory"/>
            <person name="Ahrendt S."/>
            <person name="Sahu N."/>
            <person name="Indic B."/>
            <person name="Wong-Bajracharya J."/>
            <person name="Merenyi Z."/>
            <person name="Ke H.-M."/>
            <person name="Monk M."/>
            <person name="Kocsube S."/>
            <person name="Drula E."/>
            <person name="Lipzen A."/>
            <person name="Balint B."/>
            <person name="Henrissat B."/>
            <person name="Andreopoulos B."/>
            <person name="Martin F.M."/>
            <person name="Harder C.B."/>
            <person name="Rigling D."/>
            <person name="Ford K.L."/>
            <person name="Foster G.D."/>
            <person name="Pangilinan J."/>
            <person name="Papanicolaou A."/>
            <person name="Barry K."/>
            <person name="LaButti K."/>
            <person name="Viragh M."/>
            <person name="Koriabine M."/>
            <person name="Yan M."/>
            <person name="Riley R."/>
            <person name="Champramary S."/>
            <person name="Plett K.L."/>
            <person name="Tsai I.J."/>
            <person name="Slot J."/>
            <person name="Sipos G."/>
            <person name="Plett J."/>
            <person name="Nagy L.G."/>
            <person name="Grigoriev I.V."/>
        </authorList>
    </citation>
    <scope>NUCLEOTIDE SEQUENCE</scope>
    <source>
        <strain evidence="2">FPL87.14</strain>
    </source>
</reference>
<feature type="chain" id="PRO_5041222918" evidence="1">
    <location>
        <begin position="22"/>
        <end position="70"/>
    </location>
</feature>